<proteinExistence type="predicted"/>
<feature type="region of interest" description="Disordered" evidence="1">
    <location>
        <begin position="144"/>
        <end position="177"/>
    </location>
</feature>
<evidence type="ECO:0000256" key="1">
    <source>
        <dbReference type="SAM" id="MobiDB-lite"/>
    </source>
</evidence>
<protein>
    <recommendedName>
        <fullName evidence="2">Putative phage ssDNA-binding domain-containing protein</fullName>
    </recommendedName>
</protein>
<sequence>MLHNVTLKNVKLVFRNLGGRPSQYNAAGRRNFAIVLDKATAEGLMSDGWNVKRFRQRDEDVEPDWYLPVEVRYGRRNPTIVLLKSNGRVDLDEDTVDILDYCDLEFADVVVRPYEWEVNGKKGVKAYCKTLFATLDEDELERKYASVPKADDNREDEDRDPWDSQPIHTDIDEEVPF</sequence>
<accession>A0A8S5R310</accession>
<organism evidence="3">
    <name type="scientific">Siphoviridae sp. ctj7g1</name>
    <dbReference type="NCBI Taxonomy" id="2826438"/>
    <lineage>
        <taxon>Viruses</taxon>
        <taxon>Duplodnaviria</taxon>
        <taxon>Heunggongvirae</taxon>
        <taxon>Uroviricota</taxon>
        <taxon>Caudoviricetes</taxon>
    </lineage>
</organism>
<dbReference type="EMBL" id="BK015796">
    <property type="protein sequence ID" value="DAE25316.1"/>
    <property type="molecule type" value="Genomic_DNA"/>
</dbReference>
<evidence type="ECO:0000259" key="2">
    <source>
        <dbReference type="Pfam" id="PF24083"/>
    </source>
</evidence>
<dbReference type="Pfam" id="PF24083">
    <property type="entry name" value="Phage_ssDNA_bind"/>
    <property type="match status" value="1"/>
</dbReference>
<evidence type="ECO:0000313" key="3">
    <source>
        <dbReference type="EMBL" id="DAE25316.1"/>
    </source>
</evidence>
<reference evidence="3" key="1">
    <citation type="journal article" date="2021" name="Proc. Natl. Acad. Sci. U.S.A.">
        <title>A Catalog of Tens of Thousands of Viruses from Human Metagenomes Reveals Hidden Associations with Chronic Diseases.</title>
        <authorList>
            <person name="Tisza M.J."/>
            <person name="Buck C.B."/>
        </authorList>
    </citation>
    <scope>NUCLEOTIDE SEQUENCE</scope>
    <source>
        <strain evidence="3">Ctj7g1</strain>
    </source>
</reference>
<dbReference type="InterPro" id="IPR057581">
    <property type="entry name" value="Phage_ssDNA_bind"/>
</dbReference>
<name>A0A8S5R310_9CAUD</name>
<feature type="domain" description="Putative phage ssDNA-binding" evidence="2">
    <location>
        <begin position="2"/>
        <end position="164"/>
    </location>
</feature>